<reference evidence="1" key="1">
    <citation type="submission" date="2018-11" db="EMBL/GenBank/DDBJ databases">
        <title>Genomes From Bacteria Associated with the Canine Oral Cavity: a Test Case for Automated Genome-Based Taxonomic Assignment.</title>
        <authorList>
            <person name="Coil D.A."/>
            <person name="Jospin G."/>
            <person name="Darling A.E."/>
            <person name="Wallis C."/>
            <person name="Davis I.J."/>
            <person name="Harris S."/>
            <person name="Eisen J.A."/>
            <person name="Holcombe L.J."/>
            <person name="O'Flynn C."/>
        </authorList>
    </citation>
    <scope>NUCLEOTIDE SEQUENCE [LARGE SCALE GENOMIC DNA]</scope>
    <source>
        <strain evidence="1">OH5060</strain>
    </source>
</reference>
<gene>
    <name evidence="1" type="ORF">EII28_12060</name>
</gene>
<dbReference type="EMBL" id="RQZD01000064">
    <property type="protein sequence ID" value="RRD34111.1"/>
    <property type="molecule type" value="Genomic_DNA"/>
</dbReference>
<organism evidence="1">
    <name type="scientific">Fusobacterium nucleatum</name>
    <dbReference type="NCBI Taxonomy" id="851"/>
    <lineage>
        <taxon>Bacteria</taxon>
        <taxon>Fusobacteriati</taxon>
        <taxon>Fusobacteriota</taxon>
        <taxon>Fusobacteriia</taxon>
        <taxon>Fusobacteriales</taxon>
        <taxon>Fusobacteriaceae</taxon>
        <taxon>Fusobacterium</taxon>
    </lineage>
</organism>
<evidence type="ECO:0000313" key="1">
    <source>
        <dbReference type="EMBL" id="RRD34111.1"/>
    </source>
</evidence>
<accession>A0A3P1VIV2</accession>
<protein>
    <submittedName>
        <fullName evidence="1">Autotransporter domain-containing protein</fullName>
    </submittedName>
</protein>
<feature type="non-terminal residue" evidence="1">
    <location>
        <position position="1"/>
    </location>
</feature>
<sequence>TDGTKNGGVGVFINYGLVDNKGTINVEKDSVANSNAVGVYAVNGSNVTNNGSINVSGKDSIGILGVAYRTDSKNRNVVDEFGKYATGQGKVNILNKGNISLDGQGATGIFAKNNKVGTTLTNATATNDTTGKITTTGIKAVGMSGEKANIINRGTIEVKGQEGTGMFAKSSSRMENSGTINITASSSASKPNIGMFTEDKDTVIHNNKNIIGGNNTYGIYGKTVNMGTNGKIKVGNNSVGIYSNGQYSSSATPTVNLASGSTIEVGKNQAVGVFTTGKNQNISSQADMKIGDNSYGYVVRGTGTRLTTNSTTPITVGNDTVFAYSTDRSGTIVNRATLTSIGSKNYGIYAAGTATNLGDINFGSGVGNVGMYS</sequence>
<comment type="caution">
    <text evidence="1">The sequence shown here is derived from an EMBL/GenBank/DDBJ whole genome shotgun (WGS) entry which is preliminary data.</text>
</comment>
<dbReference type="AlphaFoldDB" id="A0A3P1VIV2"/>
<proteinExistence type="predicted"/>
<name>A0A3P1VIV2_FUSNU</name>
<feature type="non-terminal residue" evidence="1">
    <location>
        <position position="373"/>
    </location>
</feature>